<dbReference type="RefSeq" id="WP_301723657.1">
    <property type="nucleotide sequence ID" value="NZ_JAUJWV010000001.1"/>
</dbReference>
<dbReference type="InterPro" id="IPR013783">
    <property type="entry name" value="Ig-like_fold"/>
</dbReference>
<dbReference type="InterPro" id="IPR042001">
    <property type="entry name" value="Sortase_F"/>
</dbReference>
<dbReference type="Gene3D" id="2.60.40.10">
    <property type="entry name" value="Immunoglobulins"/>
    <property type="match status" value="1"/>
</dbReference>
<feature type="compositionally biased region" description="Basic and acidic residues" evidence="2">
    <location>
        <begin position="39"/>
        <end position="50"/>
    </location>
</feature>
<feature type="signal peptide" evidence="3">
    <location>
        <begin position="1"/>
        <end position="25"/>
    </location>
</feature>
<dbReference type="SUPFAM" id="SSF63817">
    <property type="entry name" value="Sortase"/>
    <property type="match status" value="1"/>
</dbReference>
<evidence type="ECO:0000256" key="2">
    <source>
        <dbReference type="SAM" id="MobiDB-lite"/>
    </source>
</evidence>
<keyword evidence="5" id="KW-1185">Reference proteome</keyword>
<sequence>MRQLLTMGSALCLCAALFFFMKPLANDSIPKESSAQVNEQKETAKTDSETKAAGNNADKIAEFPILPAQREKLETMQRQRQESIKGMVPAQIEIPSIGVKASVEQTGILENGEMGVPEDVNEVGWFEPGYKTGEKGHAVLAGHVDSLTGPAIFYNLEKVKAGEKVTIKDADGREMVFEVKEISSYETDEAPIEEIFGKSEQRMINLITCTGDFNRKIGSHEERLVVSAELISDSDVEEKAPEPPTNVKATSFNISWHAVRDDAIIGYRVYEEDLETKEIVKIATVSLFDRKKVELQTSANKRYFVTSVDVDLDESKKAEAKQ</sequence>
<keyword evidence="3" id="KW-0732">Signal</keyword>
<comment type="caution">
    <text evidence="4">The sequence shown here is derived from an EMBL/GenBank/DDBJ whole genome shotgun (WGS) entry which is preliminary data.</text>
</comment>
<organism evidence="4 5">
    <name type="scientific">Planococcus shixiaomingii</name>
    <dbReference type="NCBI Taxonomy" id="3058393"/>
    <lineage>
        <taxon>Bacteria</taxon>
        <taxon>Bacillati</taxon>
        <taxon>Bacillota</taxon>
        <taxon>Bacilli</taxon>
        <taxon>Bacillales</taxon>
        <taxon>Caryophanaceae</taxon>
        <taxon>Planococcus</taxon>
    </lineage>
</organism>
<evidence type="ECO:0000256" key="3">
    <source>
        <dbReference type="SAM" id="SignalP"/>
    </source>
</evidence>
<dbReference type="InterPro" id="IPR023365">
    <property type="entry name" value="Sortase_dom-sf"/>
</dbReference>
<proteinExistence type="predicted"/>
<dbReference type="EMBL" id="JAUJWV010000001">
    <property type="protein sequence ID" value="MDN7242145.1"/>
    <property type="molecule type" value="Genomic_DNA"/>
</dbReference>
<protein>
    <submittedName>
        <fullName evidence="4">Class F sortase</fullName>
    </submittedName>
</protein>
<feature type="region of interest" description="Disordered" evidence="2">
    <location>
        <begin position="29"/>
        <end position="56"/>
    </location>
</feature>
<gene>
    <name evidence="4" type="ORF">QWY14_10060</name>
</gene>
<keyword evidence="1" id="KW-0378">Hydrolase</keyword>
<accession>A0ABT8N2N4</accession>
<dbReference type="CDD" id="cd05829">
    <property type="entry name" value="Sortase_F"/>
    <property type="match status" value="1"/>
</dbReference>
<dbReference type="Proteomes" id="UP001172055">
    <property type="component" value="Unassembled WGS sequence"/>
</dbReference>
<feature type="chain" id="PRO_5047335246" evidence="3">
    <location>
        <begin position="26"/>
        <end position="322"/>
    </location>
</feature>
<name>A0ABT8N2N4_9BACL</name>
<reference evidence="4 5" key="1">
    <citation type="submission" date="2023-06" db="EMBL/GenBank/DDBJ databases">
        <title>Novel species in genus Planococcus.</title>
        <authorList>
            <person name="Ning S."/>
        </authorList>
    </citation>
    <scope>NUCLEOTIDE SEQUENCE [LARGE SCALE GENOMIC DNA]</scope>
    <source>
        <strain evidence="4 5">N028</strain>
    </source>
</reference>
<evidence type="ECO:0000256" key="1">
    <source>
        <dbReference type="ARBA" id="ARBA00022801"/>
    </source>
</evidence>
<dbReference type="Gene3D" id="2.40.260.10">
    <property type="entry name" value="Sortase"/>
    <property type="match status" value="1"/>
</dbReference>
<evidence type="ECO:0000313" key="4">
    <source>
        <dbReference type="EMBL" id="MDN7242145.1"/>
    </source>
</evidence>
<evidence type="ECO:0000313" key="5">
    <source>
        <dbReference type="Proteomes" id="UP001172055"/>
    </source>
</evidence>
<dbReference type="InterPro" id="IPR005754">
    <property type="entry name" value="Sortase"/>
</dbReference>
<dbReference type="Pfam" id="PF04203">
    <property type="entry name" value="Sortase"/>
    <property type="match status" value="1"/>
</dbReference>